<dbReference type="Proteomes" id="UP000805704">
    <property type="component" value="Chromosome 22"/>
</dbReference>
<name>A0ACB7EUQ4_NIBAL</name>
<keyword evidence="2" id="KW-1185">Reference proteome</keyword>
<protein>
    <submittedName>
        <fullName evidence="1">Uncharacterized protein</fullName>
    </submittedName>
</protein>
<evidence type="ECO:0000313" key="2">
    <source>
        <dbReference type="Proteomes" id="UP000805704"/>
    </source>
</evidence>
<sequence length="140" mass="15947">MLHFDRAVCYCRQSGVKEVTSSSEQRQAKAGDVHYDVCAALKSWLVCLDSHCETHLELHHRITDLKRHELIPESRMCKKHERSLELFSNTDQMCLSRGVHRKTSCSVELETNPTLGGEKTHPDITLWPPIRQSGKPPQSA</sequence>
<reference evidence="1" key="1">
    <citation type="submission" date="2020-04" db="EMBL/GenBank/DDBJ databases">
        <title>A chromosome-scale assembly and high-density genetic map of the yellow drum (Nibea albiflora) genome.</title>
        <authorList>
            <person name="Xu D."/>
            <person name="Zhang W."/>
            <person name="Chen R."/>
            <person name="Tan P."/>
            <person name="Wang L."/>
            <person name="Song H."/>
            <person name="Tian L."/>
            <person name="Zhu Q."/>
            <person name="Wang B."/>
        </authorList>
    </citation>
    <scope>NUCLEOTIDE SEQUENCE</scope>
    <source>
        <strain evidence="1">ZJHYS-2018</strain>
    </source>
</reference>
<gene>
    <name evidence="1" type="ORF">GBF38_001752</name>
</gene>
<accession>A0ACB7EUQ4</accession>
<dbReference type="EMBL" id="CM024810">
    <property type="protein sequence ID" value="KAG8005771.1"/>
    <property type="molecule type" value="Genomic_DNA"/>
</dbReference>
<organism evidence="1 2">
    <name type="scientific">Nibea albiflora</name>
    <name type="common">Yellow drum</name>
    <name type="synonym">Corvina albiflora</name>
    <dbReference type="NCBI Taxonomy" id="240163"/>
    <lineage>
        <taxon>Eukaryota</taxon>
        <taxon>Metazoa</taxon>
        <taxon>Chordata</taxon>
        <taxon>Craniata</taxon>
        <taxon>Vertebrata</taxon>
        <taxon>Euteleostomi</taxon>
        <taxon>Actinopterygii</taxon>
        <taxon>Neopterygii</taxon>
        <taxon>Teleostei</taxon>
        <taxon>Neoteleostei</taxon>
        <taxon>Acanthomorphata</taxon>
        <taxon>Eupercaria</taxon>
        <taxon>Sciaenidae</taxon>
        <taxon>Nibea</taxon>
    </lineage>
</organism>
<proteinExistence type="predicted"/>
<comment type="caution">
    <text evidence="1">The sequence shown here is derived from an EMBL/GenBank/DDBJ whole genome shotgun (WGS) entry which is preliminary data.</text>
</comment>
<evidence type="ECO:0000313" key="1">
    <source>
        <dbReference type="EMBL" id="KAG8005771.1"/>
    </source>
</evidence>